<proteinExistence type="predicted"/>
<gene>
    <name evidence="2" type="ORF">GGR13_000223</name>
</gene>
<feature type="domain" description="Dienelactone hydrolase" evidence="1">
    <location>
        <begin position="70"/>
        <end position="297"/>
    </location>
</feature>
<dbReference type="InterPro" id="IPR002925">
    <property type="entry name" value="Dienelactn_hydro"/>
</dbReference>
<evidence type="ECO:0000259" key="1">
    <source>
        <dbReference type="Pfam" id="PF01738"/>
    </source>
</evidence>
<dbReference type="EC" id="3.1.1.45" evidence="2"/>
<dbReference type="PANTHER" id="PTHR46623">
    <property type="entry name" value="CARBOXYMETHYLENEBUTENOLIDASE-RELATED"/>
    <property type="match status" value="1"/>
</dbReference>
<reference evidence="2 3" key="1">
    <citation type="submission" date="2020-08" db="EMBL/GenBank/DDBJ databases">
        <title>Genomic Encyclopedia of Type Strains, Phase IV (KMG-IV): sequencing the most valuable type-strain genomes for metagenomic binning, comparative biology and taxonomic classification.</title>
        <authorList>
            <person name="Goeker M."/>
        </authorList>
    </citation>
    <scope>NUCLEOTIDE SEQUENCE [LARGE SCALE GENOMIC DNA]</scope>
    <source>
        <strain evidence="2 3">DSM 4737</strain>
    </source>
</reference>
<accession>A0A7W9CFL7</accession>
<dbReference type="AlphaFoldDB" id="A0A7W9CFL7"/>
<dbReference type="RefSeq" id="WP_183211628.1">
    <property type="nucleotide sequence ID" value="NZ_JACHOR010000001.1"/>
</dbReference>
<dbReference type="InterPro" id="IPR051049">
    <property type="entry name" value="Dienelactone_hydrolase-like"/>
</dbReference>
<comment type="caution">
    <text evidence="2">The sequence shown here is derived from an EMBL/GenBank/DDBJ whole genome shotgun (WGS) entry which is preliminary data.</text>
</comment>
<dbReference type="Gene3D" id="3.40.50.1820">
    <property type="entry name" value="alpha/beta hydrolase"/>
    <property type="match status" value="1"/>
</dbReference>
<dbReference type="GO" id="GO:0008806">
    <property type="term" value="F:carboxymethylenebutenolidase activity"/>
    <property type="evidence" value="ECO:0007669"/>
    <property type="project" value="UniProtKB-EC"/>
</dbReference>
<keyword evidence="2" id="KW-0378">Hydrolase</keyword>
<dbReference type="Pfam" id="PF01738">
    <property type="entry name" value="DLH"/>
    <property type="match status" value="1"/>
</dbReference>
<protein>
    <submittedName>
        <fullName evidence="2">Carboxymethylenebutenolidase</fullName>
        <ecNumber evidence="2">3.1.1.45</ecNumber>
    </submittedName>
</protein>
<keyword evidence="3" id="KW-1185">Reference proteome</keyword>
<dbReference type="InterPro" id="IPR029058">
    <property type="entry name" value="AB_hydrolase_fold"/>
</dbReference>
<name>A0A7W9CFL7_9CAUL</name>
<evidence type="ECO:0000313" key="3">
    <source>
        <dbReference type="Proteomes" id="UP000545037"/>
    </source>
</evidence>
<dbReference type="Proteomes" id="UP000545037">
    <property type="component" value="Unassembled WGS sequence"/>
</dbReference>
<dbReference type="EMBL" id="JACHOR010000001">
    <property type="protein sequence ID" value="MBB5744651.1"/>
    <property type="molecule type" value="Genomic_DNA"/>
</dbReference>
<dbReference type="SUPFAM" id="SSF53474">
    <property type="entry name" value="alpha/beta-Hydrolases"/>
    <property type="match status" value="1"/>
</dbReference>
<evidence type="ECO:0000313" key="2">
    <source>
        <dbReference type="EMBL" id="MBB5744651.1"/>
    </source>
</evidence>
<organism evidence="2 3">
    <name type="scientific">Brevundimonas variabilis</name>
    <dbReference type="NCBI Taxonomy" id="74312"/>
    <lineage>
        <taxon>Bacteria</taxon>
        <taxon>Pseudomonadati</taxon>
        <taxon>Pseudomonadota</taxon>
        <taxon>Alphaproteobacteria</taxon>
        <taxon>Caulobacterales</taxon>
        <taxon>Caulobacteraceae</taxon>
        <taxon>Brevundimonas</taxon>
    </lineage>
</organism>
<dbReference type="PANTHER" id="PTHR46623:SF6">
    <property type="entry name" value="ALPHA_BETA-HYDROLASES SUPERFAMILY PROTEIN"/>
    <property type="match status" value="1"/>
</dbReference>
<sequence length="301" mass="31601">MPVLNRPEGQTAEEFDVSRRGLAKGTLGGLFFAAYAPAALAQAAEPIVTDAVGLTVADVTYPAPDGFALPAYVARPEGSGPFPVVIVASEIFGVHAYIQDICRRLAKSGYVAIAPAFFVRAADPAPLSDMRQIQTIVAAAGYEQVMSDIAATLEWVSQQPWANADRVGITGFCWGGKVVWQAVARFAAIDAGVAWYGRLAPSPTATPEQIAAGAPWPVDLADDLKSPVIGLYGENDGGIPLASVDAMNAALQRAGARQSGITVYPGAQHGFHADYRQSYSAPDAADGWARLLALFDARLKA</sequence>